<comment type="caution">
    <text evidence="1">The sequence shown here is derived from an EMBL/GenBank/DDBJ whole genome shotgun (WGS) entry which is preliminary data.</text>
</comment>
<accession>A0ACB6QNL3</accession>
<reference evidence="1" key="1">
    <citation type="journal article" date="2020" name="Stud. Mycol.">
        <title>101 Dothideomycetes genomes: a test case for predicting lifestyles and emergence of pathogens.</title>
        <authorList>
            <person name="Haridas S."/>
            <person name="Albert R."/>
            <person name="Binder M."/>
            <person name="Bloem J."/>
            <person name="Labutti K."/>
            <person name="Salamov A."/>
            <person name="Andreopoulos B."/>
            <person name="Baker S."/>
            <person name="Barry K."/>
            <person name="Bills G."/>
            <person name="Bluhm B."/>
            <person name="Cannon C."/>
            <person name="Castanera R."/>
            <person name="Culley D."/>
            <person name="Daum C."/>
            <person name="Ezra D."/>
            <person name="Gonzalez J."/>
            <person name="Henrissat B."/>
            <person name="Kuo A."/>
            <person name="Liang C."/>
            <person name="Lipzen A."/>
            <person name="Lutzoni F."/>
            <person name="Magnuson J."/>
            <person name="Mondo S."/>
            <person name="Nolan M."/>
            <person name="Ohm R."/>
            <person name="Pangilinan J."/>
            <person name="Park H.-J."/>
            <person name="Ramirez L."/>
            <person name="Alfaro M."/>
            <person name="Sun H."/>
            <person name="Tritt A."/>
            <person name="Yoshinaga Y."/>
            <person name="Zwiers L.-H."/>
            <person name="Turgeon B."/>
            <person name="Goodwin S."/>
            <person name="Spatafora J."/>
            <person name="Crous P."/>
            <person name="Grigoriev I."/>
        </authorList>
    </citation>
    <scope>NUCLEOTIDE SEQUENCE</scope>
    <source>
        <strain evidence="1">ATCC 200398</strain>
    </source>
</reference>
<proteinExistence type="predicted"/>
<evidence type="ECO:0000313" key="1">
    <source>
        <dbReference type="EMBL" id="KAF2467877.1"/>
    </source>
</evidence>
<organism evidence="1 2">
    <name type="scientific">Lindgomyces ingoldianus</name>
    <dbReference type="NCBI Taxonomy" id="673940"/>
    <lineage>
        <taxon>Eukaryota</taxon>
        <taxon>Fungi</taxon>
        <taxon>Dikarya</taxon>
        <taxon>Ascomycota</taxon>
        <taxon>Pezizomycotina</taxon>
        <taxon>Dothideomycetes</taxon>
        <taxon>Pleosporomycetidae</taxon>
        <taxon>Pleosporales</taxon>
        <taxon>Lindgomycetaceae</taxon>
        <taxon>Lindgomyces</taxon>
    </lineage>
</organism>
<gene>
    <name evidence="1" type="ORF">BDR25DRAFT_374150</name>
</gene>
<sequence>MNDSKPNFLNRPQFRKDPNDTTTAPILLGVGGALLFTSLGLLAARLWSRVQPVSRLHWDDWTVIASTFLAIVNYILLFGAVIYGLGRHAVFVAFARRRIALELLFIAQVIWYWGITLVKLSVACLLLRVKRQSRPWKIFLYSLMAFLILAACVQTVFQFTQCRPFSVYWDPRVFRQGPVKCFAKSTINANIVTFSSIQVTIDLMFSFIPITFIRKLNRPRREKVFLSVMMGLGLFASAGAIIRTIQLQYFYTSRDLFRTNVGIALWAIVELQFALIAATIPTLKAFLEKVLIQLGLFFYDANTETEVRSRLIAFGLLDADAESSNPKPTVTVRTPKKVRDEYGDTIVDTVGDKEVERELAKFMI</sequence>
<dbReference type="Proteomes" id="UP000799755">
    <property type="component" value="Unassembled WGS sequence"/>
</dbReference>
<keyword evidence="2" id="KW-1185">Reference proteome</keyword>
<protein>
    <submittedName>
        <fullName evidence="1">Uncharacterized protein</fullName>
    </submittedName>
</protein>
<name>A0ACB6QNL3_9PLEO</name>
<evidence type="ECO:0000313" key="2">
    <source>
        <dbReference type="Proteomes" id="UP000799755"/>
    </source>
</evidence>
<dbReference type="EMBL" id="MU003518">
    <property type="protein sequence ID" value="KAF2467877.1"/>
    <property type="molecule type" value="Genomic_DNA"/>
</dbReference>